<dbReference type="PANTHER" id="PTHR43024:SF1">
    <property type="entry name" value="UDP-N-ACETYLMURAMOYL-TRIPEPTIDE--D-ALANYL-D-ALANINE LIGASE"/>
    <property type="match status" value="1"/>
</dbReference>
<dbReference type="EMBL" id="MFKV01000028">
    <property type="protein sequence ID" value="OGG49641.1"/>
    <property type="molecule type" value="Genomic_DNA"/>
</dbReference>
<evidence type="ECO:0000256" key="3">
    <source>
        <dbReference type="ARBA" id="ARBA00022840"/>
    </source>
</evidence>
<evidence type="ECO:0000259" key="4">
    <source>
        <dbReference type="Pfam" id="PF02875"/>
    </source>
</evidence>
<sequence>MIRKIKNALYFTVASYFRFFARIRLRYWKPRVVLVTGSNGKTVCLHLCAVQFGPAAKYSFNANSAFGIPFDILGLKRSSFSLSEWPTLFLLAPFYAFTGPHPEKIYFVEVDGDRPGAGDFFGSFLKPEVCVLLSSARTHSMLFEGTVGPGKFQNADEAIAYGFGRFLAHTSKLAIINADNPRIVENAKQTTADTYEISERALLDAYAVSTSGTEFTIAERTYLVPYMLPKETFYAIASLIRLAEYFGVEPLSDFTDLVLPPGRSSVFRGIKKTTIIDSSYNANTDSVVAIVRMAEALPGEKWLILGDLIEQGVLEQEEHERLGHILALCNLKRTILVGPRMRAFVMPILEKSGKLVESFIGPRDALDYLGSAIQGGETLVFKGARFLEGIIEHLLADNADIAKLCRREKVWQQRRAKWGL</sequence>
<protein>
    <recommendedName>
        <fullName evidence="4">Mur ligase C-terminal domain-containing protein</fullName>
    </recommendedName>
</protein>
<dbReference type="SUPFAM" id="SSF53623">
    <property type="entry name" value="MurD-like peptide ligases, catalytic domain"/>
    <property type="match status" value="1"/>
</dbReference>
<proteinExistence type="predicted"/>
<evidence type="ECO:0000313" key="5">
    <source>
        <dbReference type="EMBL" id="OGG49641.1"/>
    </source>
</evidence>
<dbReference type="Gene3D" id="3.90.190.20">
    <property type="entry name" value="Mur ligase, C-terminal domain"/>
    <property type="match status" value="1"/>
</dbReference>
<dbReference type="Proteomes" id="UP000178370">
    <property type="component" value="Unassembled WGS sequence"/>
</dbReference>
<dbReference type="Pfam" id="PF02875">
    <property type="entry name" value="Mur_ligase_C"/>
    <property type="match status" value="1"/>
</dbReference>
<dbReference type="SUPFAM" id="SSF53244">
    <property type="entry name" value="MurD-like peptide ligases, peptide-binding domain"/>
    <property type="match status" value="1"/>
</dbReference>
<keyword evidence="3" id="KW-0067">ATP-binding</keyword>
<evidence type="ECO:0000256" key="1">
    <source>
        <dbReference type="ARBA" id="ARBA00022598"/>
    </source>
</evidence>
<dbReference type="GO" id="GO:0005524">
    <property type="term" value="F:ATP binding"/>
    <property type="evidence" value="ECO:0007669"/>
    <property type="project" value="UniProtKB-KW"/>
</dbReference>
<dbReference type="STRING" id="1798482.A2763_03095"/>
<accession>A0A1F6CKY8</accession>
<reference evidence="5 6" key="1">
    <citation type="journal article" date="2016" name="Nat. Commun.">
        <title>Thousands of microbial genomes shed light on interconnected biogeochemical processes in an aquifer system.</title>
        <authorList>
            <person name="Anantharaman K."/>
            <person name="Brown C.T."/>
            <person name="Hug L.A."/>
            <person name="Sharon I."/>
            <person name="Castelle C.J."/>
            <person name="Probst A.J."/>
            <person name="Thomas B.C."/>
            <person name="Singh A."/>
            <person name="Wilkins M.J."/>
            <person name="Karaoz U."/>
            <person name="Brodie E.L."/>
            <person name="Williams K.H."/>
            <person name="Hubbard S.S."/>
            <person name="Banfield J.F."/>
        </authorList>
    </citation>
    <scope>NUCLEOTIDE SEQUENCE [LARGE SCALE GENOMIC DNA]</scope>
</reference>
<evidence type="ECO:0000256" key="2">
    <source>
        <dbReference type="ARBA" id="ARBA00022741"/>
    </source>
</evidence>
<gene>
    <name evidence="5" type="ORF">A2763_03095</name>
</gene>
<keyword evidence="2" id="KW-0547">Nucleotide-binding</keyword>
<dbReference type="Gene3D" id="3.40.1190.10">
    <property type="entry name" value="Mur-like, catalytic domain"/>
    <property type="match status" value="1"/>
</dbReference>
<evidence type="ECO:0000313" key="6">
    <source>
        <dbReference type="Proteomes" id="UP000178370"/>
    </source>
</evidence>
<organism evidence="5 6">
    <name type="scientific">Candidatus Kaiserbacteria bacterium RIFCSPHIGHO2_01_FULL_54_36</name>
    <dbReference type="NCBI Taxonomy" id="1798482"/>
    <lineage>
        <taxon>Bacteria</taxon>
        <taxon>Candidatus Kaiseribacteriota</taxon>
    </lineage>
</organism>
<dbReference type="InterPro" id="IPR004101">
    <property type="entry name" value="Mur_ligase_C"/>
</dbReference>
<dbReference type="InterPro" id="IPR051046">
    <property type="entry name" value="MurCDEF_CellWall_CoF430Synth"/>
</dbReference>
<dbReference type="InterPro" id="IPR036615">
    <property type="entry name" value="Mur_ligase_C_dom_sf"/>
</dbReference>
<feature type="domain" description="Mur ligase C-terminal" evidence="4">
    <location>
        <begin position="262"/>
        <end position="385"/>
    </location>
</feature>
<dbReference type="PANTHER" id="PTHR43024">
    <property type="entry name" value="UDP-N-ACETYLMURAMOYL-TRIPEPTIDE--D-ALANYL-D-ALANINE LIGASE"/>
    <property type="match status" value="1"/>
</dbReference>
<comment type="caution">
    <text evidence="5">The sequence shown here is derived from an EMBL/GenBank/DDBJ whole genome shotgun (WGS) entry which is preliminary data.</text>
</comment>
<dbReference type="AlphaFoldDB" id="A0A1F6CKY8"/>
<dbReference type="GO" id="GO:0016881">
    <property type="term" value="F:acid-amino acid ligase activity"/>
    <property type="evidence" value="ECO:0007669"/>
    <property type="project" value="InterPro"/>
</dbReference>
<dbReference type="InterPro" id="IPR036565">
    <property type="entry name" value="Mur-like_cat_sf"/>
</dbReference>
<name>A0A1F6CKY8_9BACT</name>
<keyword evidence="1" id="KW-0436">Ligase</keyword>